<protein>
    <submittedName>
        <fullName evidence="2">Uncharacterized protein</fullName>
    </submittedName>
</protein>
<dbReference type="Proteomes" id="UP000070544">
    <property type="component" value="Unassembled WGS sequence"/>
</dbReference>
<feature type="region of interest" description="Disordered" evidence="1">
    <location>
        <begin position="42"/>
        <end position="76"/>
    </location>
</feature>
<organism evidence="2 3">
    <name type="scientific">Gonapodya prolifera (strain JEL478)</name>
    <name type="common">Monoblepharis prolifera</name>
    <dbReference type="NCBI Taxonomy" id="1344416"/>
    <lineage>
        <taxon>Eukaryota</taxon>
        <taxon>Fungi</taxon>
        <taxon>Fungi incertae sedis</taxon>
        <taxon>Chytridiomycota</taxon>
        <taxon>Chytridiomycota incertae sedis</taxon>
        <taxon>Monoblepharidomycetes</taxon>
        <taxon>Monoblepharidales</taxon>
        <taxon>Gonapodyaceae</taxon>
        <taxon>Gonapodya</taxon>
    </lineage>
</organism>
<reference evidence="2 3" key="1">
    <citation type="journal article" date="2015" name="Genome Biol. Evol.">
        <title>Phylogenomic analyses indicate that early fungi evolved digesting cell walls of algal ancestors of land plants.</title>
        <authorList>
            <person name="Chang Y."/>
            <person name="Wang S."/>
            <person name="Sekimoto S."/>
            <person name="Aerts A.L."/>
            <person name="Choi C."/>
            <person name="Clum A."/>
            <person name="LaButti K.M."/>
            <person name="Lindquist E.A."/>
            <person name="Yee Ngan C."/>
            <person name="Ohm R.A."/>
            <person name="Salamov A.A."/>
            <person name="Grigoriev I.V."/>
            <person name="Spatafora J.W."/>
            <person name="Berbee M.L."/>
        </authorList>
    </citation>
    <scope>NUCLEOTIDE SEQUENCE [LARGE SCALE GENOMIC DNA]</scope>
    <source>
        <strain evidence="2 3">JEL478</strain>
    </source>
</reference>
<gene>
    <name evidence="2" type="ORF">M427DRAFT_60841</name>
</gene>
<name>A0A139A3I1_GONPJ</name>
<accession>A0A139A3I1</accession>
<evidence type="ECO:0000313" key="3">
    <source>
        <dbReference type="Proteomes" id="UP000070544"/>
    </source>
</evidence>
<feature type="region of interest" description="Disordered" evidence="1">
    <location>
        <begin position="1"/>
        <end position="20"/>
    </location>
</feature>
<proteinExistence type="predicted"/>
<dbReference type="EMBL" id="KQ965804">
    <property type="protein sequence ID" value="KXS11274.1"/>
    <property type="molecule type" value="Genomic_DNA"/>
</dbReference>
<feature type="compositionally biased region" description="Polar residues" evidence="1">
    <location>
        <begin position="42"/>
        <end position="54"/>
    </location>
</feature>
<sequence length="76" mass="8381">MSSSPFRNPQSINPARHPHVLSAPPILNRLTTRPLLFSLGVSSTTSRTLTQSEGKSPCAYRSAPFDLDQSRYQPVI</sequence>
<keyword evidence="3" id="KW-1185">Reference proteome</keyword>
<evidence type="ECO:0000256" key="1">
    <source>
        <dbReference type="SAM" id="MobiDB-lite"/>
    </source>
</evidence>
<dbReference type="AlphaFoldDB" id="A0A139A3I1"/>
<evidence type="ECO:0000313" key="2">
    <source>
        <dbReference type="EMBL" id="KXS11274.1"/>
    </source>
</evidence>
<feature type="compositionally biased region" description="Polar residues" evidence="1">
    <location>
        <begin position="1"/>
        <end position="13"/>
    </location>
</feature>